<dbReference type="InterPro" id="IPR046431">
    <property type="entry name" value="FAF_dom"/>
</dbReference>
<feature type="region of interest" description="Disordered" evidence="1">
    <location>
        <begin position="136"/>
        <end position="256"/>
    </location>
</feature>
<dbReference type="PRINTS" id="PR00625">
    <property type="entry name" value="JDOMAIN"/>
</dbReference>
<feature type="compositionally biased region" description="Basic and acidic residues" evidence="1">
    <location>
        <begin position="729"/>
        <end position="743"/>
    </location>
</feature>
<feature type="region of interest" description="Disordered" evidence="1">
    <location>
        <begin position="325"/>
        <end position="350"/>
    </location>
</feature>
<protein>
    <submittedName>
        <fullName evidence="4">Protein FAF-like, chloroplastic</fullName>
    </submittedName>
</protein>
<feature type="region of interest" description="Disordered" evidence="1">
    <location>
        <begin position="34"/>
        <end position="54"/>
    </location>
</feature>
<feature type="region of interest" description="Disordered" evidence="1">
    <location>
        <begin position="680"/>
        <end position="754"/>
    </location>
</feature>
<dbReference type="GeneID" id="110412215"/>
<feature type="compositionally biased region" description="Basic and acidic residues" evidence="1">
    <location>
        <begin position="94"/>
        <end position="103"/>
    </location>
</feature>
<feature type="region of interest" description="Disordered" evidence="1">
    <location>
        <begin position="82"/>
        <end position="105"/>
    </location>
</feature>
<dbReference type="RefSeq" id="XP_021278406.1">
    <property type="nucleotide sequence ID" value="XM_021422731.1"/>
</dbReference>
<dbReference type="InterPro" id="IPR036869">
    <property type="entry name" value="J_dom_sf"/>
</dbReference>
<dbReference type="CDD" id="cd06257">
    <property type="entry name" value="DnaJ"/>
    <property type="match status" value="1"/>
</dbReference>
<feature type="compositionally biased region" description="Acidic residues" evidence="1">
    <location>
        <begin position="191"/>
        <end position="202"/>
    </location>
</feature>
<dbReference type="PROSITE" id="PS50076">
    <property type="entry name" value="DNAJ_2"/>
    <property type="match status" value="1"/>
</dbReference>
<dbReference type="Gene3D" id="1.10.287.110">
    <property type="entry name" value="DnaJ domain"/>
    <property type="match status" value="1"/>
</dbReference>
<sequence length="754" mass="86330">MSAPLSKSLRLSSALNITEEAMVTKKQGIVSILGSDTDRPSRAASLRRTLSADMSSKKWLTQHGFSPLKKIASSEEFPVSIIDSSSEEGEEDFEERKDTEARGQFDIWTSIQQEKNKKELEKPGLFDIWTSIISEKAQEDPSKSLPPPYIHPLVKRSASSLSEKSLEICTESLGSETGSDGFSSYPPSETGDMEEDKEEDQELQQQKQEREAQLNSFDGEEPRIVKYNCDVGKKSPHRSFPPPIPSLSRKDGASVRMKTHRDNGRLVLEAVSVPSQNNFLAQRQDGRLVLTFANTIPSEAESMVNEVMNVEEEEEVKEVEELEEEFESFGEEEQESEIDEEEEEEISENEIEGVEDSCYVIEQAPKLSSGAMNVHRLAVMMNKPIWLANRNPTWPKNFDEIVKFGEEREEKVVEPTAPPLAQSLPPRPRVRRLIPSPPSTAAATSFNAYECYWKPNQPMSKAAVLNPLGQQSTFPLEDNSNQQLILSKNLLANEQQQLLVLRGNKAMGESNASVDEDLLLKEFFAEVSEVERDNEVIRILSCFKLNPFEFLNLAFDSSPEDVKKQYRKLSLMVHPDKCKHPQAKEAFGALAKAQQQLLDQQERDYILSQVTAAKEELRAKRKKQLKKDTASKLKLLVDEGKSEQQYEQSEEFQQELKLKVRELLTEQEWRRRKMAMRISEEEGRLKKDEEEQKEMWKRKREHEEQWEGTREQRVSSWRDFMKSGKKSKKGELRPPKLKTEDPNKSYVQRPVKRG</sequence>
<evidence type="ECO:0000313" key="4">
    <source>
        <dbReference type="RefSeq" id="XP_021278406.1"/>
    </source>
</evidence>
<feature type="domain" description="J" evidence="2">
    <location>
        <begin position="546"/>
        <end position="602"/>
    </location>
</feature>
<proteinExistence type="predicted"/>
<dbReference type="PANTHER" id="PTHR46620">
    <property type="entry name" value="J DOMAIN-CONTAINING PROTEIN SPF31"/>
    <property type="match status" value="1"/>
</dbReference>
<gene>
    <name evidence="4" type="primary">LOC110412215</name>
</gene>
<evidence type="ECO:0000313" key="3">
    <source>
        <dbReference type="Proteomes" id="UP000504621"/>
    </source>
</evidence>
<reference evidence="4" key="1">
    <citation type="submission" date="2025-08" db="UniProtKB">
        <authorList>
            <consortium name="RefSeq"/>
        </authorList>
    </citation>
    <scope>IDENTIFICATION</scope>
    <source>
        <tissue evidence="4">Leaf</tissue>
    </source>
</reference>
<evidence type="ECO:0000256" key="1">
    <source>
        <dbReference type="SAM" id="MobiDB-lite"/>
    </source>
</evidence>
<dbReference type="Pfam" id="PF00226">
    <property type="entry name" value="DnaJ"/>
    <property type="match status" value="1"/>
</dbReference>
<dbReference type="InterPro" id="IPR001623">
    <property type="entry name" value="DnaJ_domain"/>
</dbReference>
<evidence type="ECO:0000259" key="2">
    <source>
        <dbReference type="PROSITE" id="PS50076"/>
    </source>
</evidence>
<dbReference type="Pfam" id="PF11250">
    <property type="entry name" value="FAF"/>
    <property type="match status" value="1"/>
</dbReference>
<dbReference type="OrthoDB" id="1303570at2759"/>
<dbReference type="PANTHER" id="PTHR46620:SF1">
    <property type="entry name" value="J DOMAIN-CONTAINING PROTEIN SPF31"/>
    <property type="match status" value="1"/>
</dbReference>
<keyword evidence="3" id="KW-1185">Reference proteome</keyword>
<accession>A0A6J0ZV05</accession>
<dbReference type="SMART" id="SM00271">
    <property type="entry name" value="DnaJ"/>
    <property type="match status" value="1"/>
</dbReference>
<feature type="compositionally biased region" description="Polar residues" evidence="1">
    <location>
        <begin position="172"/>
        <end position="187"/>
    </location>
</feature>
<dbReference type="AlphaFoldDB" id="A0A6J0ZV05"/>
<organism evidence="3 4">
    <name type="scientific">Herrania umbratica</name>
    <dbReference type="NCBI Taxonomy" id="108875"/>
    <lineage>
        <taxon>Eukaryota</taxon>
        <taxon>Viridiplantae</taxon>
        <taxon>Streptophyta</taxon>
        <taxon>Embryophyta</taxon>
        <taxon>Tracheophyta</taxon>
        <taxon>Spermatophyta</taxon>
        <taxon>Magnoliopsida</taxon>
        <taxon>eudicotyledons</taxon>
        <taxon>Gunneridae</taxon>
        <taxon>Pentapetalae</taxon>
        <taxon>rosids</taxon>
        <taxon>malvids</taxon>
        <taxon>Malvales</taxon>
        <taxon>Malvaceae</taxon>
        <taxon>Byttnerioideae</taxon>
        <taxon>Herrania</taxon>
    </lineage>
</organism>
<feature type="compositionally biased region" description="Basic and acidic residues" evidence="1">
    <location>
        <begin position="680"/>
        <end position="713"/>
    </location>
</feature>
<dbReference type="SUPFAM" id="SSF46565">
    <property type="entry name" value="Chaperone J-domain"/>
    <property type="match status" value="1"/>
</dbReference>
<name>A0A6J0ZV05_9ROSI</name>
<dbReference type="Proteomes" id="UP000504621">
    <property type="component" value="Unplaced"/>
</dbReference>